<evidence type="ECO:0000256" key="1">
    <source>
        <dbReference type="SAM" id="MobiDB-lite"/>
    </source>
</evidence>
<feature type="compositionally biased region" description="Polar residues" evidence="1">
    <location>
        <begin position="13"/>
        <end position="25"/>
    </location>
</feature>
<dbReference type="EMBL" id="JAGFBS010000052">
    <property type="protein sequence ID" value="KAG6370413.1"/>
    <property type="molecule type" value="Genomic_DNA"/>
</dbReference>
<accession>A0A8I3A4P9</accession>
<dbReference type="Proteomes" id="UP000683000">
    <property type="component" value="Unassembled WGS sequence"/>
</dbReference>
<comment type="caution">
    <text evidence="2">The sequence shown here is derived from an EMBL/GenBank/DDBJ whole genome shotgun (WGS) entry which is preliminary data.</text>
</comment>
<sequence>MTIESSSEEEPSQMPTVSSTKSSEFVMSDLPVSEESLPSPAPLATTKSSPSIHPSQWAPKTDISYELSQLQPTPLTQSLQIQDGHDTSFKMSIMCPSVSPLTSFGSLMAITETITTLAASTTPPPLSPPPLLPATVIQTVISPSSGPTPLSHTSTASSSLSHTPSSVSSISSLLSRISLAEDNGISLADVPPPSEVSTEP</sequence>
<gene>
    <name evidence="2" type="ORF">JVT61DRAFT_12135</name>
</gene>
<feature type="compositionally biased region" description="Low complexity" evidence="1">
    <location>
        <begin position="148"/>
        <end position="164"/>
    </location>
</feature>
<feature type="region of interest" description="Disordered" evidence="1">
    <location>
        <begin position="143"/>
        <end position="164"/>
    </location>
</feature>
<protein>
    <submittedName>
        <fullName evidence="2">Uncharacterized protein</fullName>
    </submittedName>
</protein>
<name>A0A8I3A4P9_9AGAM</name>
<feature type="compositionally biased region" description="Acidic residues" evidence="1">
    <location>
        <begin position="1"/>
        <end position="11"/>
    </location>
</feature>
<keyword evidence="3" id="KW-1185">Reference proteome</keyword>
<organism evidence="2 3">
    <name type="scientific">Boletus reticuloceps</name>
    <dbReference type="NCBI Taxonomy" id="495285"/>
    <lineage>
        <taxon>Eukaryota</taxon>
        <taxon>Fungi</taxon>
        <taxon>Dikarya</taxon>
        <taxon>Basidiomycota</taxon>
        <taxon>Agaricomycotina</taxon>
        <taxon>Agaricomycetes</taxon>
        <taxon>Agaricomycetidae</taxon>
        <taxon>Boletales</taxon>
        <taxon>Boletineae</taxon>
        <taxon>Boletaceae</taxon>
        <taxon>Boletoideae</taxon>
        <taxon>Boletus</taxon>
    </lineage>
</organism>
<evidence type="ECO:0000313" key="3">
    <source>
        <dbReference type="Proteomes" id="UP000683000"/>
    </source>
</evidence>
<dbReference type="AlphaFoldDB" id="A0A8I3A4P9"/>
<feature type="region of interest" description="Disordered" evidence="1">
    <location>
        <begin position="1"/>
        <end position="58"/>
    </location>
</feature>
<evidence type="ECO:0000313" key="2">
    <source>
        <dbReference type="EMBL" id="KAG6370413.1"/>
    </source>
</evidence>
<feature type="compositionally biased region" description="Polar residues" evidence="1">
    <location>
        <begin position="45"/>
        <end position="54"/>
    </location>
</feature>
<reference evidence="2" key="1">
    <citation type="submission" date="2021-03" db="EMBL/GenBank/DDBJ databases">
        <title>Evolutionary innovations through gain and loss of genes in the ectomycorrhizal Boletales.</title>
        <authorList>
            <person name="Wu G."/>
            <person name="Miyauchi S."/>
            <person name="Morin E."/>
            <person name="Yang Z.-L."/>
            <person name="Xu J."/>
            <person name="Martin F.M."/>
        </authorList>
    </citation>
    <scope>NUCLEOTIDE SEQUENCE</scope>
    <source>
        <strain evidence="2">BR01</strain>
    </source>
</reference>
<proteinExistence type="predicted"/>